<evidence type="ECO:0000256" key="1">
    <source>
        <dbReference type="ARBA" id="ARBA00022490"/>
    </source>
</evidence>
<dbReference type="GO" id="GO:0042026">
    <property type="term" value="P:protein refolding"/>
    <property type="evidence" value="ECO:0007669"/>
    <property type="project" value="TreeGrafter"/>
</dbReference>
<dbReference type="PROSITE" id="PS50076">
    <property type="entry name" value="DNAJ_2"/>
    <property type="match status" value="1"/>
</dbReference>
<evidence type="ECO:0000313" key="6">
    <source>
        <dbReference type="Proteomes" id="UP000595278"/>
    </source>
</evidence>
<dbReference type="InterPro" id="IPR008971">
    <property type="entry name" value="HSP40/DnaJ_pept-bd"/>
</dbReference>
<keyword evidence="1" id="KW-0963">Cytoplasm</keyword>
<dbReference type="Proteomes" id="UP000595278">
    <property type="component" value="Chromosome"/>
</dbReference>
<evidence type="ECO:0000313" key="5">
    <source>
        <dbReference type="EMBL" id="QQP86498.1"/>
    </source>
</evidence>
<feature type="domain" description="J" evidence="4">
    <location>
        <begin position="5"/>
        <end position="69"/>
    </location>
</feature>
<dbReference type="FunFam" id="2.60.260.20:FF:000008">
    <property type="entry name" value="Curved DNA-binding protein"/>
    <property type="match status" value="1"/>
</dbReference>
<dbReference type="PANTHER" id="PTHR43096">
    <property type="entry name" value="DNAJ HOMOLOG 1, MITOCHONDRIAL-RELATED"/>
    <property type="match status" value="1"/>
</dbReference>
<dbReference type="Gene3D" id="1.20.5.460">
    <property type="entry name" value="Single helix bin"/>
    <property type="match status" value="1"/>
</dbReference>
<dbReference type="CDD" id="cd06257">
    <property type="entry name" value="DnaJ"/>
    <property type="match status" value="1"/>
</dbReference>
<organism evidence="5 6">
    <name type="scientific">Entomomonas asaccharolytica</name>
    <dbReference type="NCBI Taxonomy" id="2785331"/>
    <lineage>
        <taxon>Bacteria</taxon>
        <taxon>Pseudomonadati</taxon>
        <taxon>Pseudomonadota</taxon>
        <taxon>Gammaproteobacteria</taxon>
        <taxon>Pseudomonadales</taxon>
        <taxon>Pseudomonadaceae</taxon>
        <taxon>Entomomonas</taxon>
    </lineage>
</organism>
<keyword evidence="2" id="KW-0238">DNA-binding</keyword>
<dbReference type="InterPro" id="IPR001623">
    <property type="entry name" value="DnaJ_domain"/>
</dbReference>
<evidence type="ECO:0000259" key="4">
    <source>
        <dbReference type="PROSITE" id="PS50076"/>
    </source>
</evidence>
<dbReference type="PRINTS" id="PR00625">
    <property type="entry name" value="JDOMAIN"/>
</dbReference>
<dbReference type="SMART" id="SM00271">
    <property type="entry name" value="DnaJ"/>
    <property type="match status" value="1"/>
</dbReference>
<dbReference type="InterPro" id="IPR036869">
    <property type="entry name" value="J_dom_sf"/>
</dbReference>
<evidence type="ECO:0000256" key="2">
    <source>
        <dbReference type="ARBA" id="ARBA00023125"/>
    </source>
</evidence>
<dbReference type="AlphaFoldDB" id="A0A974NH64"/>
<dbReference type="SUPFAM" id="SSF46565">
    <property type="entry name" value="Chaperone J-domain"/>
    <property type="match status" value="1"/>
</dbReference>
<dbReference type="GO" id="GO:0003677">
    <property type="term" value="F:DNA binding"/>
    <property type="evidence" value="ECO:0007669"/>
    <property type="project" value="UniProtKB-KW"/>
</dbReference>
<dbReference type="Pfam" id="PF01556">
    <property type="entry name" value="DnaJ_C"/>
    <property type="match status" value="1"/>
</dbReference>
<dbReference type="Pfam" id="PF00226">
    <property type="entry name" value="DnaJ"/>
    <property type="match status" value="1"/>
</dbReference>
<dbReference type="InterPro" id="IPR002939">
    <property type="entry name" value="DnaJ_C"/>
</dbReference>
<proteinExistence type="predicted"/>
<gene>
    <name evidence="5" type="ORF">JHT90_04460</name>
</gene>
<dbReference type="RefSeq" id="WP_201094629.1">
    <property type="nucleotide sequence ID" value="NZ_CP067393.1"/>
</dbReference>
<dbReference type="FunFam" id="2.60.260.20:FF:000013">
    <property type="entry name" value="DnaJ subfamily B member 11"/>
    <property type="match status" value="1"/>
</dbReference>
<protein>
    <submittedName>
        <fullName evidence="5">DnaJ domain-containing protein</fullName>
    </submittedName>
</protein>
<accession>A0A974NH64</accession>
<dbReference type="KEGG" id="eaz:JHT90_04460"/>
<evidence type="ECO:0000256" key="3">
    <source>
        <dbReference type="ARBA" id="ARBA00023186"/>
    </source>
</evidence>
<sequence length="327" mass="35655">MQFIDYYKVLGVEPTADDKTIKAAYRKLARQYHPDVNKEAGAEDKFKEVAEAYDVLKSPEKRAEFDQLREYAQHGGNFEVPPNWQSQAGAGNGGFHFETDGDMGDFSDFFESIFGAGRRASSARSNTGSAGFSFKRAGRDIELELPIFLEEVVSGDSKAISFKVPSYDANGQRQADITKSLNVKIPKGVVSGERIRLKGQGAPGIGGAACGDLYLIIKFAPHPDFDVKDYDLTLSLPIAPWETALGAKVAIPTLAGKVNINIPENSQAGQKFRVKGKGLPKKKDGDAGDLYVMLKVVMPPTLNEESKTLWQELAAKNSFDPRTGGKK</sequence>
<dbReference type="EMBL" id="CP067393">
    <property type="protein sequence ID" value="QQP86498.1"/>
    <property type="molecule type" value="Genomic_DNA"/>
</dbReference>
<dbReference type="Gene3D" id="1.10.287.110">
    <property type="entry name" value="DnaJ domain"/>
    <property type="match status" value="1"/>
</dbReference>
<dbReference type="GO" id="GO:0051082">
    <property type="term" value="F:unfolded protein binding"/>
    <property type="evidence" value="ECO:0007669"/>
    <property type="project" value="InterPro"/>
</dbReference>
<dbReference type="PANTHER" id="PTHR43096:SF52">
    <property type="entry name" value="DNAJ HOMOLOG 1, MITOCHONDRIAL-RELATED"/>
    <property type="match status" value="1"/>
</dbReference>
<reference evidence="5 6" key="1">
    <citation type="submission" date="2021-01" db="EMBL/GenBank/DDBJ databases">
        <title>Entomomonas sp. F2A isolated from a house cricket (Acheta domesticus).</title>
        <authorList>
            <person name="Spergser J."/>
            <person name="Busse H.-J."/>
        </authorList>
    </citation>
    <scope>NUCLEOTIDE SEQUENCE [LARGE SCALE GENOMIC DNA]</scope>
    <source>
        <strain evidence="5 6">F2A</strain>
    </source>
</reference>
<dbReference type="CDD" id="cd10747">
    <property type="entry name" value="DnaJ_C"/>
    <property type="match status" value="1"/>
</dbReference>
<dbReference type="GO" id="GO:0005737">
    <property type="term" value="C:cytoplasm"/>
    <property type="evidence" value="ECO:0007669"/>
    <property type="project" value="TreeGrafter"/>
</dbReference>
<keyword evidence="3" id="KW-0143">Chaperone</keyword>
<dbReference type="Gene3D" id="2.60.260.20">
    <property type="entry name" value="Urease metallochaperone UreE, N-terminal domain"/>
    <property type="match status" value="2"/>
</dbReference>
<name>A0A974NH64_9GAMM</name>
<dbReference type="SUPFAM" id="SSF49493">
    <property type="entry name" value="HSP40/DnaJ peptide-binding domain"/>
    <property type="match status" value="2"/>
</dbReference>
<keyword evidence="6" id="KW-1185">Reference proteome</keyword>